<comment type="subcellular location">
    <subcellularLocation>
        <location evidence="1">Membrane</location>
        <topology evidence="1">Multi-pass membrane protein</topology>
    </subcellularLocation>
</comment>
<keyword evidence="8 9" id="KW-0472">Membrane</keyword>
<dbReference type="FunFam" id="3.40.50.300:FF:000163">
    <property type="entry name" value="Multidrug resistance-associated protein member 4"/>
    <property type="match status" value="1"/>
</dbReference>
<dbReference type="PROSITE" id="PS00211">
    <property type="entry name" value="ABC_TRANSPORTER_1"/>
    <property type="match status" value="1"/>
</dbReference>
<dbReference type="InterPro" id="IPR027417">
    <property type="entry name" value="P-loop_NTPase"/>
</dbReference>
<dbReference type="PANTHER" id="PTHR24223:SF456">
    <property type="entry name" value="MULTIDRUG RESISTANCE-ASSOCIATED PROTEIN LETHAL(2)03659"/>
    <property type="match status" value="1"/>
</dbReference>
<dbReference type="FunFam" id="3.40.50.300:FF:000997">
    <property type="entry name" value="Multidrug resistance-associated protein 1"/>
    <property type="match status" value="1"/>
</dbReference>
<gene>
    <name evidence="12" type="ORF">BCR33DRAFT_232396</name>
</gene>
<feature type="transmembrane region" description="Helical" evidence="9">
    <location>
        <begin position="879"/>
        <end position="897"/>
    </location>
</feature>
<dbReference type="SUPFAM" id="SSF90123">
    <property type="entry name" value="ABC transporter transmembrane region"/>
    <property type="match status" value="2"/>
</dbReference>
<dbReference type="Pfam" id="PF00664">
    <property type="entry name" value="ABC_membrane"/>
    <property type="match status" value="2"/>
</dbReference>
<dbReference type="InterPro" id="IPR011527">
    <property type="entry name" value="ABC1_TM_dom"/>
</dbReference>
<keyword evidence="13" id="KW-1185">Reference proteome</keyword>
<dbReference type="PROSITE" id="PS50929">
    <property type="entry name" value="ABC_TM1F"/>
    <property type="match status" value="2"/>
</dbReference>
<dbReference type="STRING" id="329046.A0A1Y2CAA1"/>
<keyword evidence="3" id="KW-0813">Transport</keyword>
<dbReference type="InterPro" id="IPR044746">
    <property type="entry name" value="ABCC_6TM_D1"/>
</dbReference>
<evidence type="ECO:0000256" key="8">
    <source>
        <dbReference type="ARBA" id="ARBA00023136"/>
    </source>
</evidence>
<feature type="transmembrane region" description="Helical" evidence="9">
    <location>
        <begin position="260"/>
        <end position="280"/>
    </location>
</feature>
<feature type="domain" description="ABC transporter" evidence="10">
    <location>
        <begin position="966"/>
        <end position="1200"/>
    </location>
</feature>
<evidence type="ECO:0000259" key="11">
    <source>
        <dbReference type="PROSITE" id="PS50929"/>
    </source>
</evidence>
<comment type="caution">
    <text evidence="12">The sequence shown here is derived from an EMBL/GenBank/DDBJ whole genome shotgun (WGS) entry which is preliminary data.</text>
</comment>
<evidence type="ECO:0000256" key="5">
    <source>
        <dbReference type="ARBA" id="ARBA00022741"/>
    </source>
</evidence>
<keyword evidence="6" id="KW-0067">ATP-binding</keyword>
<evidence type="ECO:0000256" key="7">
    <source>
        <dbReference type="ARBA" id="ARBA00022989"/>
    </source>
</evidence>
<name>A0A1Y2CAA1_9FUNG</name>
<dbReference type="CDD" id="cd18580">
    <property type="entry name" value="ABC_6TM_ABCC_D2"/>
    <property type="match status" value="1"/>
</dbReference>
<dbReference type="FunFam" id="1.20.1560.10:FF:000010">
    <property type="entry name" value="Multidrug resistance-associated ABC transporter"/>
    <property type="match status" value="1"/>
</dbReference>
<keyword evidence="4 9" id="KW-0812">Transmembrane</keyword>
<dbReference type="InterPro" id="IPR044726">
    <property type="entry name" value="ABCC_6TM_D2"/>
</dbReference>
<dbReference type="InterPro" id="IPR003439">
    <property type="entry name" value="ABC_transporter-like_ATP-bd"/>
</dbReference>
<dbReference type="InterPro" id="IPR017871">
    <property type="entry name" value="ABC_transporter-like_CS"/>
</dbReference>
<dbReference type="InterPro" id="IPR003593">
    <property type="entry name" value="AAA+_ATPase"/>
</dbReference>
<dbReference type="PANTHER" id="PTHR24223">
    <property type="entry name" value="ATP-BINDING CASSETTE SUB-FAMILY C"/>
    <property type="match status" value="1"/>
</dbReference>
<dbReference type="CDD" id="cd18579">
    <property type="entry name" value="ABC_6TM_ABCC_D1"/>
    <property type="match status" value="1"/>
</dbReference>
<keyword evidence="7 9" id="KW-1133">Transmembrane helix</keyword>
<dbReference type="AlphaFoldDB" id="A0A1Y2CAA1"/>
<evidence type="ECO:0000256" key="3">
    <source>
        <dbReference type="ARBA" id="ARBA00022448"/>
    </source>
</evidence>
<feature type="domain" description="ABC transporter" evidence="10">
    <location>
        <begin position="365"/>
        <end position="587"/>
    </location>
</feature>
<evidence type="ECO:0000313" key="12">
    <source>
        <dbReference type="EMBL" id="ORY43968.1"/>
    </source>
</evidence>
<feature type="transmembrane region" description="Helical" evidence="9">
    <location>
        <begin position="650"/>
        <end position="676"/>
    </location>
</feature>
<accession>A0A1Y2CAA1</accession>
<dbReference type="Gene3D" id="1.20.1560.10">
    <property type="entry name" value="ABC transporter type 1, transmembrane domain"/>
    <property type="match status" value="2"/>
</dbReference>
<dbReference type="Pfam" id="PF00005">
    <property type="entry name" value="ABC_tran"/>
    <property type="match status" value="2"/>
</dbReference>
<evidence type="ECO:0000313" key="13">
    <source>
        <dbReference type="Proteomes" id="UP000193642"/>
    </source>
</evidence>
<dbReference type="Gene3D" id="3.40.50.300">
    <property type="entry name" value="P-loop containing nucleotide triphosphate hydrolases"/>
    <property type="match status" value="2"/>
</dbReference>
<evidence type="ECO:0000256" key="6">
    <source>
        <dbReference type="ARBA" id="ARBA00022840"/>
    </source>
</evidence>
<dbReference type="InterPro" id="IPR036640">
    <property type="entry name" value="ABC1_TM_sf"/>
</dbReference>
<dbReference type="CDD" id="cd03250">
    <property type="entry name" value="ABCC_MRP_domain1"/>
    <property type="match status" value="1"/>
</dbReference>
<feature type="transmembrane region" description="Helical" evidence="9">
    <location>
        <begin position="788"/>
        <end position="807"/>
    </location>
</feature>
<dbReference type="Proteomes" id="UP000193642">
    <property type="component" value="Unassembled WGS sequence"/>
</dbReference>
<dbReference type="GO" id="GO:0016020">
    <property type="term" value="C:membrane"/>
    <property type="evidence" value="ECO:0007669"/>
    <property type="project" value="UniProtKB-SubCell"/>
</dbReference>
<evidence type="ECO:0000259" key="10">
    <source>
        <dbReference type="PROSITE" id="PS50893"/>
    </source>
</evidence>
<dbReference type="SUPFAM" id="SSF52540">
    <property type="entry name" value="P-loop containing nucleoside triphosphate hydrolases"/>
    <property type="match status" value="2"/>
</dbReference>
<proteinExistence type="inferred from homology"/>
<protein>
    <submittedName>
        <fullName evidence="12">p-loop containing nucleoside triphosphate hydrolase protein</fullName>
    </submittedName>
</protein>
<dbReference type="OrthoDB" id="6500128at2759"/>
<keyword evidence="12" id="KW-0378">Hydrolase</keyword>
<reference evidence="12 13" key="1">
    <citation type="submission" date="2016-07" db="EMBL/GenBank/DDBJ databases">
        <title>Pervasive Adenine N6-methylation of Active Genes in Fungi.</title>
        <authorList>
            <consortium name="DOE Joint Genome Institute"/>
            <person name="Mondo S.J."/>
            <person name="Dannebaum R.O."/>
            <person name="Kuo R.C."/>
            <person name="Labutti K."/>
            <person name="Haridas S."/>
            <person name="Kuo A."/>
            <person name="Salamov A."/>
            <person name="Ahrendt S.R."/>
            <person name="Lipzen A."/>
            <person name="Sullivan W."/>
            <person name="Andreopoulos W.B."/>
            <person name="Clum A."/>
            <person name="Lindquist E."/>
            <person name="Daum C."/>
            <person name="Ramamoorthy G.K."/>
            <person name="Gryganskyi A."/>
            <person name="Culley D."/>
            <person name="Magnuson J.K."/>
            <person name="James T.Y."/>
            <person name="O'Malley M.A."/>
            <person name="Stajich J.E."/>
            <person name="Spatafora J.W."/>
            <person name="Visel A."/>
            <person name="Grigoriev I.V."/>
        </authorList>
    </citation>
    <scope>NUCLEOTIDE SEQUENCE [LARGE SCALE GENOMIC DNA]</scope>
    <source>
        <strain evidence="12 13">JEL800</strain>
    </source>
</reference>
<evidence type="ECO:0000256" key="9">
    <source>
        <dbReference type="SAM" id="Phobius"/>
    </source>
</evidence>
<dbReference type="GO" id="GO:0016887">
    <property type="term" value="F:ATP hydrolysis activity"/>
    <property type="evidence" value="ECO:0007669"/>
    <property type="project" value="InterPro"/>
</dbReference>
<feature type="domain" description="ABC transmembrane type-1" evidence="11">
    <location>
        <begin position="650"/>
        <end position="928"/>
    </location>
</feature>
<comment type="similarity">
    <text evidence="2">Belongs to the ABC transporter superfamily. ABCC family. Conjugate transporter (TC 3.A.1.208) subfamily.</text>
</comment>
<evidence type="ECO:0000256" key="1">
    <source>
        <dbReference type="ARBA" id="ARBA00004141"/>
    </source>
</evidence>
<feature type="domain" description="ABC transmembrane type-1" evidence="11">
    <location>
        <begin position="16"/>
        <end position="290"/>
    </location>
</feature>
<sequence>MGSIKGIFYSERKKIILAFLLHALLVFAQLCAPIFLSGLLNAPLRSSEAYGNMVGLFLCQLVQGLSWNNSQYISRGVAMSVKAALISMVYKKALKLGTKGRMKYPSGVIMNLIASDCAVLESTFQFLSDVFIMPFEIISLSILIIIYAGPAGAAGLAFMILMSAIAIRISATAIKFERKALAATDERVKVTGEVVNGIKIVKFFAWETSFFKRLTGIRDKELQQHIYLRMIGASFSAIMNIVPSFVNVITFSVYRSLGNAVTAAAIFSTLSIVNLIKLPIAVAPMVVQMMFGGLVSLERLAQFLAVEDLEDEGLVVETNSDQDAGNDLAVVVEGATFQWAGVLGEGLSNKTSDEKKQTASSVTLVEGEELELREKQSDAFKLNGIDLKVKKGSLTVVVGKVGSGKSSLIQALIGDMIQLNGTAKTFGRIGYSPQAAWLQNSSLRSNVLFGCTFDEKRYNQVIQCCSLGKDLQLLSHGDMSEIGEKGVTLSGGQAARVNLARAIYSNADILLLDDPLAAVDSHVGRHILEECILGYCRDKTVILVTHQLHIAHHADHIVVLENGVISEQGSYNELIAAQGGFNALMQEHGRKPSDEEAEEAEKTKKAVVAVGETLKEGDTKGDDLMEDEERKTGSVSLQYFLFYFRNSGSLAYVGFLLGVFVIWQAVCVFSNFWLTFWVSYRFGDVDSFYMIGLLLIALVQSALIAYLTVALAFTCINAGRNLHNKALSSILRVPMLFFETNPSGRIISRFSRDFTETDRMLPRLFQSVTEMALNLTGTFLLIIYASPWMLIVIAAIIPVYLYILKLYRSSLRELKRIEALERSPLYSQISESFAGMSTIRAFGATEKFILSQEVLQDRANRPTYIITCLDAWVATRAESFVACLIGMMALLGVVLAIDTALLGLALSYCLTLMFLLNFGMRNIADLEARMNSVERLAHYITDLKPEGKPDAVTLPVSKAWPSDGAVKFKNLSIKYRPELEPVLHNLTVDIPAGSKVGVVGRTGAGKSTIISAIFRLVEFHEGTIEVDGVDISSLDLTELRSHLAIIPQAPILFDGTIRSNLDPFGNHTDEELWTVLDRCSLKDFVSALGTKLDAPVAEGGSNLSIGQRQLLCLGRAMLVKSKILLIDEATASVDLETDMYIQKVLREEFSDCTILCIAHRLNTLMDYDRILVLESGKLMEFDSPIVLANRPSSLFSALIDETGASNAQILRKMAAAA</sequence>
<feature type="transmembrane region" description="Helical" evidence="9">
    <location>
        <begin position="903"/>
        <end position="920"/>
    </location>
</feature>
<dbReference type="EMBL" id="MCGO01000023">
    <property type="protein sequence ID" value="ORY43968.1"/>
    <property type="molecule type" value="Genomic_DNA"/>
</dbReference>
<evidence type="ECO:0000256" key="4">
    <source>
        <dbReference type="ARBA" id="ARBA00022692"/>
    </source>
</evidence>
<dbReference type="InterPro" id="IPR050173">
    <property type="entry name" value="ABC_transporter_C-like"/>
</dbReference>
<dbReference type="GO" id="GO:0140359">
    <property type="term" value="F:ABC-type transporter activity"/>
    <property type="evidence" value="ECO:0007669"/>
    <property type="project" value="InterPro"/>
</dbReference>
<dbReference type="CDD" id="cd03244">
    <property type="entry name" value="ABCC_MRP_domain2"/>
    <property type="match status" value="1"/>
</dbReference>
<feature type="transmembrane region" description="Helical" evidence="9">
    <location>
        <begin position="688"/>
        <end position="716"/>
    </location>
</feature>
<dbReference type="SMART" id="SM00382">
    <property type="entry name" value="AAA"/>
    <property type="match status" value="2"/>
</dbReference>
<feature type="transmembrane region" description="Helical" evidence="9">
    <location>
        <begin position="15"/>
        <end position="36"/>
    </location>
</feature>
<dbReference type="PROSITE" id="PS50893">
    <property type="entry name" value="ABC_TRANSPORTER_2"/>
    <property type="match status" value="2"/>
</dbReference>
<evidence type="ECO:0000256" key="2">
    <source>
        <dbReference type="ARBA" id="ARBA00009726"/>
    </source>
</evidence>
<keyword evidence="5" id="KW-0547">Nucleotide-binding</keyword>
<feature type="transmembrane region" description="Helical" evidence="9">
    <location>
        <begin position="226"/>
        <end position="254"/>
    </location>
</feature>
<dbReference type="GO" id="GO:0005524">
    <property type="term" value="F:ATP binding"/>
    <property type="evidence" value="ECO:0007669"/>
    <property type="project" value="UniProtKB-KW"/>
</dbReference>
<organism evidence="12 13">
    <name type="scientific">Rhizoclosmatium globosum</name>
    <dbReference type="NCBI Taxonomy" id="329046"/>
    <lineage>
        <taxon>Eukaryota</taxon>
        <taxon>Fungi</taxon>
        <taxon>Fungi incertae sedis</taxon>
        <taxon>Chytridiomycota</taxon>
        <taxon>Chytridiomycota incertae sedis</taxon>
        <taxon>Chytridiomycetes</taxon>
        <taxon>Chytridiales</taxon>
        <taxon>Chytriomycetaceae</taxon>
        <taxon>Rhizoclosmatium</taxon>
    </lineage>
</organism>